<name>A0A9W8C6P8_TRIRA</name>
<evidence type="ECO:0000256" key="1">
    <source>
        <dbReference type="SAM" id="MobiDB-lite"/>
    </source>
</evidence>
<keyword evidence="4" id="KW-1185">Reference proteome</keyword>
<evidence type="ECO:0000313" key="3">
    <source>
        <dbReference type="EMBL" id="KAI7809321.1"/>
    </source>
</evidence>
<gene>
    <name evidence="3" type="ORF">IRJ41_005189</name>
</gene>
<reference evidence="3" key="1">
    <citation type="submission" date="2021-02" db="EMBL/GenBank/DDBJ databases">
        <title>Comparative genomics reveals that relaxation of natural selection precedes convergent phenotypic evolution of cavefish.</title>
        <authorList>
            <person name="Peng Z."/>
        </authorList>
    </citation>
    <scope>NUCLEOTIDE SEQUENCE</scope>
    <source>
        <tissue evidence="3">Muscle</tissue>
    </source>
</reference>
<comment type="caution">
    <text evidence="3">The sequence shown here is derived from an EMBL/GenBank/DDBJ whole genome shotgun (WGS) entry which is preliminary data.</text>
</comment>
<dbReference type="OrthoDB" id="10030973at2759"/>
<evidence type="ECO:0000313" key="4">
    <source>
        <dbReference type="Proteomes" id="UP001059041"/>
    </source>
</evidence>
<feature type="domain" description="PiggyBac transposable element-derived protein" evidence="2">
    <location>
        <begin position="108"/>
        <end position="450"/>
    </location>
</feature>
<feature type="region of interest" description="Disordered" evidence="1">
    <location>
        <begin position="19"/>
        <end position="64"/>
    </location>
</feature>
<dbReference type="EMBL" id="JAFHDT010000005">
    <property type="protein sequence ID" value="KAI7809321.1"/>
    <property type="molecule type" value="Genomic_DNA"/>
</dbReference>
<dbReference type="PANTHER" id="PTHR46599:SF6">
    <property type="entry name" value="DUAL SPECIFICITY PHOSPHATASE 26"/>
    <property type="match status" value="1"/>
</dbReference>
<evidence type="ECO:0000259" key="2">
    <source>
        <dbReference type="Pfam" id="PF13843"/>
    </source>
</evidence>
<proteinExistence type="predicted"/>
<feature type="compositionally biased region" description="Acidic residues" evidence="1">
    <location>
        <begin position="53"/>
        <end position="63"/>
    </location>
</feature>
<dbReference type="Pfam" id="PF13843">
    <property type="entry name" value="DDE_Tnp_1_7"/>
    <property type="match status" value="1"/>
</dbReference>
<protein>
    <submittedName>
        <fullName evidence="3">PiggyBac transposable element-derived protein 4-like</fullName>
    </submittedName>
</protein>
<accession>A0A9W8C6P8</accession>
<dbReference type="PANTHER" id="PTHR46599">
    <property type="entry name" value="PIGGYBAC TRANSPOSABLE ELEMENT-DERIVED PROTEIN 4"/>
    <property type="match status" value="1"/>
</dbReference>
<organism evidence="3 4">
    <name type="scientific">Triplophysa rosa</name>
    <name type="common">Cave loach</name>
    <dbReference type="NCBI Taxonomy" id="992332"/>
    <lineage>
        <taxon>Eukaryota</taxon>
        <taxon>Metazoa</taxon>
        <taxon>Chordata</taxon>
        <taxon>Craniata</taxon>
        <taxon>Vertebrata</taxon>
        <taxon>Euteleostomi</taxon>
        <taxon>Actinopterygii</taxon>
        <taxon>Neopterygii</taxon>
        <taxon>Teleostei</taxon>
        <taxon>Ostariophysi</taxon>
        <taxon>Cypriniformes</taxon>
        <taxon>Nemacheilidae</taxon>
        <taxon>Triplophysa</taxon>
    </lineage>
</organism>
<dbReference type="Proteomes" id="UP001059041">
    <property type="component" value="Linkage Group LG5"/>
</dbReference>
<sequence>MSKAFTELRSVVNDLSDTDSMADFNRVRHESMDMSDIEDDGPETTPVEPPNDTAEDSCEDEEPLQSKDWKLLWCSSPFIRKTGSSKKKLKLKPGPTKYASSHAKDIKSCFQLFMPNSIENIILHMTNKEGRRVHKESWTMLDRIDLQAFTGLMILTGVYRSKNESIESLWHDRTGRAIFQTAMPVNQFLNISRIVRFDDHETTCARFQKDTLAPIRDVWDKWVDLLPCMYNPGPEVTVGERLVPFRGHCPFRHYTLRKPGRCGIKLWVACDAKSSYAWNVQLDAGKAADGKAEKNRGARVVLDVTQGLRGHNVTCDRSLTSYALGKELLKRKLTMVGAVRQSKPELPPQLVDTKGRGIFSSKFAFTQTHALVSYIPRKYQNVLVMSTRHSGAGVSSKVSKKPSLILDYDRYKRGVDNLNRSINAYSCKQKTNRWPLVLFFTMLDVSAYNASVVWTEVNPDWNKVKFAKRRTFLEELGKALVSPQMERRKPVPRPYTCASDTTVKEQAAVKPPDANSTPSKSKRKRCRVCARNKTSTVCQNCNAYICKVHAVITTRCYSCK</sequence>
<dbReference type="InterPro" id="IPR029526">
    <property type="entry name" value="PGBD"/>
</dbReference>
<feature type="compositionally biased region" description="Acidic residues" evidence="1">
    <location>
        <begin position="33"/>
        <end position="42"/>
    </location>
</feature>
<dbReference type="AlphaFoldDB" id="A0A9W8C6P8"/>